<reference evidence="3" key="1">
    <citation type="submission" date="2022-11" db="UniProtKB">
        <authorList>
            <consortium name="WormBaseParasite"/>
        </authorList>
    </citation>
    <scope>IDENTIFICATION</scope>
</reference>
<organism evidence="2 3">
    <name type="scientific">Romanomermis culicivorax</name>
    <name type="common">Nematode worm</name>
    <dbReference type="NCBI Taxonomy" id="13658"/>
    <lineage>
        <taxon>Eukaryota</taxon>
        <taxon>Metazoa</taxon>
        <taxon>Ecdysozoa</taxon>
        <taxon>Nematoda</taxon>
        <taxon>Enoplea</taxon>
        <taxon>Dorylaimia</taxon>
        <taxon>Mermithida</taxon>
        <taxon>Mermithoidea</taxon>
        <taxon>Mermithidae</taxon>
        <taxon>Romanomermis</taxon>
    </lineage>
</organism>
<keyword evidence="1" id="KW-0732">Signal</keyword>
<dbReference type="AlphaFoldDB" id="A0A915JEZ4"/>
<feature type="signal peptide" evidence="1">
    <location>
        <begin position="1"/>
        <end position="23"/>
    </location>
</feature>
<evidence type="ECO:0000313" key="2">
    <source>
        <dbReference type="Proteomes" id="UP000887565"/>
    </source>
</evidence>
<evidence type="ECO:0000313" key="3">
    <source>
        <dbReference type="WBParaSite" id="nRc.2.0.1.t24385-RA"/>
    </source>
</evidence>
<evidence type="ECO:0000256" key="1">
    <source>
        <dbReference type="SAM" id="SignalP"/>
    </source>
</evidence>
<sequence>MAKYNRDWLLMVVSGAAALPLTAREYPYVPHLVRYGSAELLSEAAFAHLAGLEIGGNTAPAPAGIA</sequence>
<dbReference type="Proteomes" id="UP000887565">
    <property type="component" value="Unplaced"/>
</dbReference>
<dbReference type="WBParaSite" id="nRc.2.0.1.t24385-RA">
    <property type="protein sequence ID" value="nRc.2.0.1.t24385-RA"/>
    <property type="gene ID" value="nRc.2.0.1.g24385"/>
</dbReference>
<name>A0A915JEZ4_ROMCU</name>
<protein>
    <submittedName>
        <fullName evidence="3">Uncharacterized protein</fullName>
    </submittedName>
</protein>
<feature type="chain" id="PRO_5037792624" evidence="1">
    <location>
        <begin position="24"/>
        <end position="66"/>
    </location>
</feature>
<keyword evidence="2" id="KW-1185">Reference proteome</keyword>
<accession>A0A915JEZ4</accession>
<proteinExistence type="predicted"/>